<dbReference type="AlphaFoldDB" id="A0A1I9GEA5"/>
<proteinExistence type="predicted"/>
<dbReference type="EMBL" id="LN856867">
    <property type="protein sequence ID" value="CTP80920.1"/>
    <property type="molecule type" value="Genomic_DNA"/>
</dbReference>
<evidence type="ECO:0000313" key="1">
    <source>
        <dbReference type="EMBL" id="CTP80920.1"/>
    </source>
</evidence>
<reference evidence="1" key="2">
    <citation type="submission" date="2012-12" db="EMBL/GenBank/DDBJ databases">
        <authorList>
            <consortium name="WormBase Consortium"/>
            <person name="Ghedin E."/>
            <person name="Paulini M."/>
        </authorList>
    </citation>
    <scope>NUCLEOTIDE SEQUENCE</scope>
    <source>
        <strain evidence="1">FR3</strain>
    </source>
</reference>
<accession>A0A1I9GEA5</accession>
<organism evidence="1">
    <name type="scientific">Brugia malayi</name>
    <name type="common">Filarial nematode worm</name>
    <dbReference type="NCBI Taxonomy" id="6279"/>
    <lineage>
        <taxon>Eukaryota</taxon>
        <taxon>Metazoa</taxon>
        <taxon>Ecdysozoa</taxon>
        <taxon>Nematoda</taxon>
        <taxon>Chromadorea</taxon>
        <taxon>Rhabditida</taxon>
        <taxon>Spirurina</taxon>
        <taxon>Spiruromorpha</taxon>
        <taxon>Filarioidea</taxon>
        <taxon>Onchocercidae</taxon>
        <taxon>Brugia</taxon>
    </lineage>
</organism>
<reference evidence="1" key="1">
    <citation type="journal article" date="2007" name="Science">
        <title>Draft genome of the filarial nematode parasite Brugia malayi.</title>
        <authorList>
            <person name="Ghedin E."/>
            <person name="Wang S."/>
            <person name="Spiro D."/>
            <person name="Caler E."/>
            <person name="Zhao Q."/>
            <person name="Crabtree J."/>
            <person name="Allen J.E."/>
            <person name="Delcher A.L."/>
            <person name="Guiliano D.B."/>
            <person name="Miranda-Saavedra D."/>
            <person name="Angiuoli S.V."/>
            <person name="Creasy T."/>
            <person name="Amedeo P."/>
            <person name="Haas B."/>
            <person name="El-Sayed N.M."/>
            <person name="Wortman J.R."/>
            <person name="Feldblyum T."/>
            <person name="Tallon L."/>
            <person name="Schatz M."/>
            <person name="Shumway M."/>
            <person name="Koo H."/>
            <person name="Salzberg S.L."/>
            <person name="Schobel S."/>
            <person name="Pertea M."/>
            <person name="Pop M."/>
            <person name="White O."/>
            <person name="Barton G.J."/>
            <person name="Carlow C.K."/>
            <person name="Crawford M.J."/>
            <person name="Daub J."/>
            <person name="Dimmic M.W."/>
            <person name="Estes C.F."/>
            <person name="Foster J.M."/>
            <person name="Ganatra M."/>
            <person name="Gregory W.F."/>
            <person name="Johnson N.M."/>
            <person name="Jin J."/>
            <person name="Komuniecki R."/>
            <person name="Korf I."/>
            <person name="Kumar S."/>
            <person name="Laney S."/>
            <person name="Li B.W."/>
            <person name="Li W."/>
            <person name="Lindblom T.H."/>
            <person name="Lustigman S."/>
            <person name="Ma D."/>
            <person name="Maina C.V."/>
            <person name="Martin D.M."/>
            <person name="McCarter J.P."/>
            <person name="McReynolds L."/>
            <person name="Mitreva M."/>
            <person name="Nutman T.B."/>
            <person name="Parkinson J."/>
            <person name="Peregrin-Alvarez J.M."/>
            <person name="Poole C."/>
            <person name="Ren Q."/>
            <person name="Saunders L."/>
            <person name="Sluder A.E."/>
            <person name="Smith K."/>
            <person name="Stanke M."/>
            <person name="Unnasch T.R."/>
            <person name="Ware J."/>
            <person name="Wei A.D."/>
            <person name="Weil G."/>
            <person name="Williams D.J."/>
            <person name="Zhang Y."/>
            <person name="Williams S.A."/>
            <person name="Fraser-Liggett C."/>
            <person name="Slatko B."/>
            <person name="Blaxter M.L."/>
            <person name="Scott A.L."/>
        </authorList>
    </citation>
    <scope>NUCLEOTIDE SEQUENCE</scope>
    <source>
        <strain evidence="1">FR3</strain>
    </source>
</reference>
<name>A0A1I9GEA5_BRUMA</name>
<protein>
    <submittedName>
        <fullName evidence="1">Bm7460</fullName>
    </submittedName>
</protein>
<gene>
    <name evidence="1" type="primary">Bm7460</name>
    <name evidence="1" type="ORF">BM_Bm7460</name>
</gene>
<sequence length="96" mass="10775">MPDIDTERKRNVLLPAKCMSCRLCVLSYRKSNTVLCPMTGSTGGELGKKYRTLRSVEFICQVCKNITSSFVSPKLKLSLLVNFQTSDLLIRNKTAN</sequence>